<evidence type="ECO:0000256" key="6">
    <source>
        <dbReference type="ARBA" id="ARBA00056497"/>
    </source>
</evidence>
<dbReference type="OrthoDB" id="9781789at2"/>
<comment type="subunit">
    <text evidence="3 7">Homodecamer; pentamer of dimers.</text>
</comment>
<evidence type="ECO:0000256" key="8">
    <source>
        <dbReference type="SAM" id="MobiDB-lite"/>
    </source>
</evidence>
<dbReference type="PATRIC" id="fig|121290.4.peg.3138"/>
<protein>
    <recommendedName>
        <fullName evidence="7">3-methyl-2-oxobutanoate hydroxymethyltransferase</fullName>
        <ecNumber evidence="7">2.1.2.11</ecNumber>
    </recommendedName>
    <alternativeName>
        <fullName evidence="7">Ketopantoate hydroxymethyltransferase</fullName>
        <shortName evidence="7">KPHMT</shortName>
    </alternativeName>
</protein>
<dbReference type="EC" id="2.1.2.11" evidence="7"/>
<evidence type="ECO:0000256" key="2">
    <source>
        <dbReference type="ARBA" id="ARBA00008676"/>
    </source>
</evidence>
<dbReference type="SUPFAM" id="SSF51621">
    <property type="entry name" value="Phosphoenolpyruvate/pyruvate domain"/>
    <property type="match status" value="1"/>
</dbReference>
<dbReference type="NCBIfam" id="TIGR00222">
    <property type="entry name" value="panB"/>
    <property type="match status" value="1"/>
</dbReference>
<feature type="binding site" evidence="7">
    <location>
        <position position="89"/>
    </location>
    <ligand>
        <name>3-methyl-2-oxobutanoate</name>
        <dbReference type="ChEBI" id="CHEBI:11851"/>
    </ligand>
</feature>
<dbReference type="GO" id="GO:0032259">
    <property type="term" value="P:methylation"/>
    <property type="evidence" value="ECO:0007669"/>
    <property type="project" value="UniProtKB-KW"/>
</dbReference>
<dbReference type="InterPro" id="IPR003700">
    <property type="entry name" value="Pantoate_hydroxy_MeTrfase"/>
</dbReference>
<feature type="binding site" evidence="7">
    <location>
        <position position="119"/>
    </location>
    <ligand>
        <name>3-methyl-2-oxobutanoate</name>
        <dbReference type="ChEBI" id="CHEBI:11851"/>
    </ligand>
</feature>
<evidence type="ECO:0000256" key="7">
    <source>
        <dbReference type="HAMAP-Rule" id="MF_00156"/>
    </source>
</evidence>
<keyword evidence="10" id="KW-1185">Reference proteome</keyword>
<dbReference type="GO" id="GO:0015940">
    <property type="term" value="P:pantothenate biosynthetic process"/>
    <property type="evidence" value="ECO:0007669"/>
    <property type="project" value="UniProtKB-UniRule"/>
</dbReference>
<dbReference type="InterPro" id="IPR040442">
    <property type="entry name" value="Pyrv_kinase-like_dom_sf"/>
</dbReference>
<comment type="similarity">
    <text evidence="2 7">Belongs to the PanB family.</text>
</comment>
<dbReference type="InterPro" id="IPR015813">
    <property type="entry name" value="Pyrv/PenolPyrv_kinase-like_dom"/>
</dbReference>
<evidence type="ECO:0000256" key="3">
    <source>
        <dbReference type="ARBA" id="ARBA00011424"/>
    </source>
</evidence>
<dbReference type="GO" id="GO:0008168">
    <property type="term" value="F:methyltransferase activity"/>
    <property type="evidence" value="ECO:0007669"/>
    <property type="project" value="UniProtKB-KW"/>
</dbReference>
<feature type="binding site" evidence="7">
    <location>
        <begin position="50"/>
        <end position="51"/>
    </location>
    <ligand>
        <name>3-methyl-2-oxobutanoate</name>
        <dbReference type="ChEBI" id="CHEBI:11851"/>
    </ligand>
</feature>
<evidence type="ECO:0000256" key="5">
    <source>
        <dbReference type="ARBA" id="ARBA00022679"/>
    </source>
</evidence>
<dbReference type="Gene3D" id="3.20.20.60">
    <property type="entry name" value="Phosphoenolpyruvate-binding domains"/>
    <property type="match status" value="1"/>
</dbReference>
<keyword evidence="7" id="KW-0460">Magnesium</keyword>
<dbReference type="Pfam" id="PF02548">
    <property type="entry name" value="Pantoate_transf"/>
    <property type="match status" value="1"/>
</dbReference>
<keyword evidence="7" id="KW-0479">Metal-binding</keyword>
<feature type="compositionally biased region" description="Low complexity" evidence="8">
    <location>
        <begin position="288"/>
        <end position="299"/>
    </location>
</feature>
<dbReference type="FunFam" id="3.20.20.60:FF:000003">
    <property type="entry name" value="3-methyl-2-oxobutanoate hydroxymethyltransferase"/>
    <property type="match status" value="1"/>
</dbReference>
<reference evidence="9 10" key="1">
    <citation type="submission" date="2015-10" db="EMBL/GenBank/DDBJ databases">
        <title>Transcriptomic analysis of a linuron degrading triple-species bacterial consortium.</title>
        <authorList>
            <person name="Albers P."/>
        </authorList>
    </citation>
    <scope>NUCLEOTIDE SEQUENCE [LARGE SCALE GENOMIC DNA]</scope>
    <source>
        <strain evidence="9 10">WDL6</strain>
    </source>
</reference>
<dbReference type="NCBIfam" id="NF001452">
    <property type="entry name" value="PRK00311.1"/>
    <property type="match status" value="1"/>
</dbReference>
<dbReference type="Proteomes" id="UP000059074">
    <property type="component" value="Unassembled WGS sequence"/>
</dbReference>
<feature type="binding site" evidence="7">
    <location>
        <position position="121"/>
    </location>
    <ligand>
        <name>Mg(2+)</name>
        <dbReference type="ChEBI" id="CHEBI:18420"/>
    </ligand>
</feature>
<feature type="binding site" evidence="7">
    <location>
        <position position="50"/>
    </location>
    <ligand>
        <name>Mg(2+)</name>
        <dbReference type="ChEBI" id="CHEBI:18420"/>
    </ligand>
</feature>
<dbReference type="EMBL" id="LMTR01000040">
    <property type="protein sequence ID" value="KWT69967.1"/>
    <property type="molecule type" value="Genomic_DNA"/>
</dbReference>
<dbReference type="CDD" id="cd06557">
    <property type="entry name" value="KPHMT-like"/>
    <property type="match status" value="1"/>
</dbReference>
<comment type="pathway">
    <text evidence="1 7">Cofactor biosynthesis; (R)-pantothenate biosynthesis; (R)-pantoate from 3-methyl-2-oxobutanoate: step 1/2.</text>
</comment>
<name>A0A109BJH4_HYPSL</name>
<comment type="catalytic activity">
    <reaction evidence="7">
        <text>(6R)-5,10-methylene-5,6,7,8-tetrahydrofolate + 3-methyl-2-oxobutanoate + H2O = 2-dehydropantoate + (6S)-5,6,7,8-tetrahydrofolate</text>
        <dbReference type="Rhea" id="RHEA:11824"/>
        <dbReference type="ChEBI" id="CHEBI:11561"/>
        <dbReference type="ChEBI" id="CHEBI:11851"/>
        <dbReference type="ChEBI" id="CHEBI:15377"/>
        <dbReference type="ChEBI" id="CHEBI:15636"/>
        <dbReference type="ChEBI" id="CHEBI:57453"/>
        <dbReference type="EC" id="2.1.2.11"/>
    </reaction>
</comment>
<dbReference type="HAMAP" id="MF_00156">
    <property type="entry name" value="PanB"/>
    <property type="match status" value="1"/>
</dbReference>
<evidence type="ECO:0000313" key="10">
    <source>
        <dbReference type="Proteomes" id="UP000059074"/>
    </source>
</evidence>
<accession>A0A109BJH4</accession>
<keyword evidence="5 7" id="KW-0808">Transferase</keyword>
<evidence type="ECO:0000313" key="9">
    <source>
        <dbReference type="EMBL" id="KWT69967.1"/>
    </source>
</evidence>
<comment type="subcellular location">
    <subcellularLocation>
        <location evidence="7">Cytoplasm</location>
    </subcellularLocation>
</comment>
<keyword evidence="7" id="KW-0963">Cytoplasm</keyword>
<dbReference type="UniPathway" id="UPA00028">
    <property type="reaction ID" value="UER00003"/>
</dbReference>
<keyword evidence="4 7" id="KW-0566">Pantothenate biosynthesis</keyword>
<organism evidence="9 10">
    <name type="scientific">Hyphomicrobium sulfonivorans</name>
    <dbReference type="NCBI Taxonomy" id="121290"/>
    <lineage>
        <taxon>Bacteria</taxon>
        <taxon>Pseudomonadati</taxon>
        <taxon>Pseudomonadota</taxon>
        <taxon>Alphaproteobacteria</taxon>
        <taxon>Hyphomicrobiales</taxon>
        <taxon>Hyphomicrobiaceae</taxon>
        <taxon>Hyphomicrobium</taxon>
    </lineage>
</organism>
<dbReference type="GO" id="GO:0003864">
    <property type="term" value="F:3-methyl-2-oxobutanoate hydroxymethyltransferase activity"/>
    <property type="evidence" value="ECO:0007669"/>
    <property type="project" value="UniProtKB-UniRule"/>
</dbReference>
<dbReference type="PANTHER" id="PTHR20881:SF0">
    <property type="entry name" value="3-METHYL-2-OXOBUTANOATE HYDROXYMETHYLTRANSFERASE"/>
    <property type="match status" value="1"/>
</dbReference>
<feature type="active site" description="Proton acceptor" evidence="7">
    <location>
        <position position="188"/>
    </location>
</feature>
<feature type="binding site" evidence="7">
    <location>
        <position position="89"/>
    </location>
    <ligand>
        <name>Mg(2+)</name>
        <dbReference type="ChEBI" id="CHEBI:18420"/>
    </ligand>
</feature>
<dbReference type="GO" id="GO:0005737">
    <property type="term" value="C:cytoplasm"/>
    <property type="evidence" value="ECO:0007669"/>
    <property type="project" value="UniProtKB-SubCell"/>
</dbReference>
<dbReference type="GO" id="GO:0000287">
    <property type="term" value="F:magnesium ion binding"/>
    <property type="evidence" value="ECO:0007669"/>
    <property type="project" value="TreeGrafter"/>
</dbReference>
<evidence type="ECO:0000256" key="1">
    <source>
        <dbReference type="ARBA" id="ARBA00005033"/>
    </source>
</evidence>
<sequence length="327" mass="35017">MSVHSTTKRLLAPDIAAMKRRGDPIVALTAYHAHTAAIADKHCDFLLVGDSLGMVMHGFETTVPVSLELMIMHGRAVVRGARHALVVIDMPFGSYEESPAVAFRNSARVMKETDCGAVKIEGGKSMAPTIRYLVERGIPVMAHIGLTPQSVNVIGGFKAQGRTKEEWVSIEEDARQVAEAGAFAIVLEAITEPLAERITASVPVPTIGIGASPACDGQILVMEDMLGLSPRVPRFVKKFGKVAEVIEDAIRDYAHDVRTRAFPTPEHTYSMIDGTPSKTRRATTKDSGATADTGTRTAGEVTGADSGGGLKRMEGGRRTTSKRIKTP</sequence>
<comment type="caution">
    <text evidence="9">The sequence shown here is derived from an EMBL/GenBank/DDBJ whole genome shotgun (WGS) entry which is preliminary data.</text>
</comment>
<comment type="function">
    <text evidence="6 7">Catalyzes the reversible reaction in which hydroxymethyl group from 5,10-methylenetetrahydrofolate is transferred onto alpha-ketoisovalerate to form ketopantoate.</text>
</comment>
<keyword evidence="9" id="KW-0489">Methyltransferase</keyword>
<dbReference type="STRING" id="121290.APY04_1176"/>
<comment type="cofactor">
    <cofactor evidence="7">
        <name>Mg(2+)</name>
        <dbReference type="ChEBI" id="CHEBI:18420"/>
    </cofactor>
    <text evidence="7">Binds 1 Mg(2+) ion per subunit.</text>
</comment>
<feature type="region of interest" description="Disordered" evidence="8">
    <location>
        <begin position="265"/>
        <end position="327"/>
    </location>
</feature>
<dbReference type="AlphaFoldDB" id="A0A109BJH4"/>
<evidence type="ECO:0000256" key="4">
    <source>
        <dbReference type="ARBA" id="ARBA00022655"/>
    </source>
</evidence>
<proteinExistence type="inferred from homology"/>
<gene>
    <name evidence="7" type="primary">panB</name>
    <name evidence="9" type="ORF">APY04_1176</name>
</gene>
<dbReference type="PANTHER" id="PTHR20881">
    <property type="entry name" value="3-METHYL-2-OXOBUTANOATE HYDROXYMETHYLTRANSFERASE"/>
    <property type="match status" value="1"/>
</dbReference>